<comment type="cofactor">
    <cofactor evidence="6">
        <name>Mn(2+)</name>
        <dbReference type="ChEBI" id="CHEBI:29035"/>
    </cofactor>
</comment>
<dbReference type="Pfam" id="PF13382">
    <property type="entry name" value="Adenine_deam_C"/>
    <property type="match status" value="1"/>
</dbReference>
<keyword evidence="4 6" id="KW-0464">Manganese</keyword>
<evidence type="ECO:0000256" key="5">
    <source>
        <dbReference type="ARBA" id="ARBA00047720"/>
    </source>
</evidence>
<dbReference type="GO" id="GO:0006146">
    <property type="term" value="P:adenine catabolic process"/>
    <property type="evidence" value="ECO:0007669"/>
    <property type="project" value="InterPro"/>
</dbReference>
<evidence type="ECO:0000313" key="9">
    <source>
        <dbReference type="EMBL" id="RJF81144.1"/>
    </source>
</evidence>
<evidence type="ECO:0000256" key="2">
    <source>
        <dbReference type="ARBA" id="ARBA00012782"/>
    </source>
</evidence>
<dbReference type="SUPFAM" id="SSF51338">
    <property type="entry name" value="Composite domain of metallo-dependent hydrolases"/>
    <property type="match status" value="1"/>
</dbReference>
<dbReference type="OrthoDB" id="9775607at2"/>
<evidence type="ECO:0000256" key="6">
    <source>
        <dbReference type="HAMAP-Rule" id="MF_01518"/>
    </source>
</evidence>
<dbReference type="InterPro" id="IPR026912">
    <property type="entry name" value="Adenine_deam_C"/>
</dbReference>
<dbReference type="AlphaFoldDB" id="A0A418VVI3"/>
<dbReference type="PANTHER" id="PTHR11113">
    <property type="entry name" value="N-ACETYLGLUCOSAMINE-6-PHOSPHATE DEACETYLASE"/>
    <property type="match status" value="1"/>
</dbReference>
<keyword evidence="10" id="KW-1185">Reference proteome</keyword>
<dbReference type="InterPro" id="IPR032466">
    <property type="entry name" value="Metal_Hydrolase"/>
</dbReference>
<dbReference type="EC" id="3.5.4.2" evidence="2 6"/>
<dbReference type="PANTHER" id="PTHR11113:SF2">
    <property type="entry name" value="ADENINE DEAMINASE"/>
    <property type="match status" value="1"/>
</dbReference>
<protein>
    <recommendedName>
        <fullName evidence="2 6">Adenine deaminase</fullName>
        <shortName evidence="6">Adenase</shortName>
        <shortName evidence="6">Adenine aminase</shortName>
        <ecNumber evidence="2 6">3.5.4.2</ecNumber>
    </recommendedName>
</protein>
<gene>
    <name evidence="6 9" type="primary">ade</name>
    <name evidence="9" type="ORF">D3877_13055</name>
</gene>
<dbReference type="Proteomes" id="UP000283458">
    <property type="component" value="Unassembled WGS sequence"/>
</dbReference>
<dbReference type="InterPro" id="IPR006679">
    <property type="entry name" value="Adenine_deam"/>
</dbReference>
<comment type="similarity">
    <text evidence="1 6">Belongs to the metallo-dependent hydrolases superfamily. Adenine deaminase family.</text>
</comment>
<organism evidence="9 10">
    <name type="scientific">Azospirillum cavernae</name>
    <dbReference type="NCBI Taxonomy" id="2320860"/>
    <lineage>
        <taxon>Bacteria</taxon>
        <taxon>Pseudomonadati</taxon>
        <taxon>Pseudomonadota</taxon>
        <taxon>Alphaproteobacteria</taxon>
        <taxon>Rhodospirillales</taxon>
        <taxon>Azospirillaceae</taxon>
        <taxon>Azospirillum</taxon>
    </lineage>
</organism>
<comment type="catalytic activity">
    <reaction evidence="5 6">
        <text>adenine + H2O + H(+) = hypoxanthine + NH4(+)</text>
        <dbReference type="Rhea" id="RHEA:23688"/>
        <dbReference type="ChEBI" id="CHEBI:15377"/>
        <dbReference type="ChEBI" id="CHEBI:15378"/>
        <dbReference type="ChEBI" id="CHEBI:16708"/>
        <dbReference type="ChEBI" id="CHEBI:17368"/>
        <dbReference type="ChEBI" id="CHEBI:28938"/>
        <dbReference type="EC" id="3.5.4.2"/>
    </reaction>
</comment>
<keyword evidence="3 6" id="KW-0378">Hydrolase</keyword>
<accession>A0A418VVI3</accession>
<evidence type="ECO:0000256" key="4">
    <source>
        <dbReference type="ARBA" id="ARBA00023211"/>
    </source>
</evidence>
<dbReference type="SUPFAM" id="SSF51556">
    <property type="entry name" value="Metallo-dependent hydrolases"/>
    <property type="match status" value="1"/>
</dbReference>
<dbReference type="Gene3D" id="2.30.40.10">
    <property type="entry name" value="Urease, subunit C, domain 1"/>
    <property type="match status" value="1"/>
</dbReference>
<evidence type="ECO:0000259" key="8">
    <source>
        <dbReference type="Pfam" id="PF13382"/>
    </source>
</evidence>
<feature type="domain" description="Amidohydrolase-related" evidence="7">
    <location>
        <begin position="69"/>
        <end position="350"/>
    </location>
</feature>
<dbReference type="InterPro" id="IPR011059">
    <property type="entry name" value="Metal-dep_hydrolase_composite"/>
</dbReference>
<proteinExistence type="inferred from homology"/>
<evidence type="ECO:0000259" key="7">
    <source>
        <dbReference type="Pfam" id="PF01979"/>
    </source>
</evidence>
<evidence type="ECO:0000313" key="10">
    <source>
        <dbReference type="Proteomes" id="UP000283458"/>
    </source>
</evidence>
<dbReference type="CDD" id="cd01295">
    <property type="entry name" value="AdeC"/>
    <property type="match status" value="1"/>
</dbReference>
<dbReference type="NCBIfam" id="TIGR01178">
    <property type="entry name" value="ade"/>
    <property type="match status" value="1"/>
</dbReference>
<dbReference type="GO" id="GO:0000034">
    <property type="term" value="F:adenine deaminase activity"/>
    <property type="evidence" value="ECO:0007669"/>
    <property type="project" value="UniProtKB-UniRule"/>
</dbReference>
<dbReference type="HAMAP" id="MF_01518">
    <property type="entry name" value="Adenine_deamin"/>
    <property type="match status" value="1"/>
</dbReference>
<name>A0A418VVI3_9PROT</name>
<reference evidence="9 10" key="1">
    <citation type="submission" date="2018-09" db="EMBL/GenBank/DDBJ databases">
        <authorList>
            <person name="Zhu H."/>
        </authorList>
    </citation>
    <scope>NUCLEOTIDE SEQUENCE [LARGE SCALE GENOMIC DNA]</scope>
    <source>
        <strain evidence="9 10">K2W22B-5</strain>
    </source>
</reference>
<evidence type="ECO:0000256" key="3">
    <source>
        <dbReference type="ARBA" id="ARBA00022801"/>
    </source>
</evidence>
<dbReference type="Pfam" id="PF01979">
    <property type="entry name" value="Amidohydro_1"/>
    <property type="match status" value="1"/>
</dbReference>
<feature type="domain" description="Adenine deaminase C-terminal" evidence="8">
    <location>
        <begin position="398"/>
        <end position="565"/>
    </location>
</feature>
<dbReference type="EMBL" id="QYUL01000002">
    <property type="protein sequence ID" value="RJF81144.1"/>
    <property type="molecule type" value="Genomic_DNA"/>
</dbReference>
<dbReference type="RefSeq" id="WP_119831233.1">
    <property type="nucleotide sequence ID" value="NZ_QYUL01000002.1"/>
</dbReference>
<sequence length="569" mass="60799">MTVGRDGLKTRIGQALGDHKADLVIKNTRFLNVVTGEIAQGDIALCGDVIVGTYESYDGVEEIDGRGLTVVPGFIDTHLHCESTCVTPSEFDRCVLPRGTTTAICDPHEICNVLGEQGLRYFLDSAGGTVLDLFVQLSSCVPATELETSGARLEAPDLVRHMNHPKVLGLAEFMNFPGVFHKVDGVLDKLAAFDGRHIDGHAPLVTGKELNAYLSCGIRNCHETTSAAEAMEKLRKGMQVLIRDGSVSKDVHALASVITPETSPFLGFCTDDRNPLDIAEEGHMDHLIRSAIKLGAPVAHVYRAATWSAARGFRLFDRGLVAPGQRADLVLLDDLEDCAVNRVIRGGRVVTAESFANRPAVAPVGLDSVKLDPVELGDFAVPAGGSVQSVIGLLPGKIITEHRRIEVPVVDGRMVADPARDLLKICVFARHGVNRNIGRGFVQGFGIGAGALASSVGHDSHNICVVGASDADMTVAVNRLIELQGGFVAVRDGRVVGELALPLAGLMSLEPFETVEVQLRALRAAVRAMGCPLAEPFLQLAFLPLPVIPHLKITDRGMVDVDRFELIAA</sequence>
<comment type="caution">
    <text evidence="9">The sequence shown here is derived from an EMBL/GenBank/DDBJ whole genome shotgun (WGS) entry which is preliminary data.</text>
</comment>
<dbReference type="Gene3D" id="3.20.20.140">
    <property type="entry name" value="Metal-dependent hydrolases"/>
    <property type="match status" value="1"/>
</dbReference>
<evidence type="ECO:0000256" key="1">
    <source>
        <dbReference type="ARBA" id="ARBA00006773"/>
    </source>
</evidence>
<dbReference type="InterPro" id="IPR006680">
    <property type="entry name" value="Amidohydro-rel"/>
</dbReference>